<protein>
    <recommendedName>
        <fullName evidence="5">Protein quiver</fullName>
    </recommendedName>
</protein>
<dbReference type="AlphaFoldDB" id="A0A4S2LJY5"/>
<evidence type="ECO:0008006" key="5">
    <source>
        <dbReference type="Google" id="ProtNLM"/>
    </source>
</evidence>
<evidence type="ECO:0000313" key="3">
    <source>
        <dbReference type="EMBL" id="TGZ60777.1"/>
    </source>
</evidence>
<evidence type="ECO:0000256" key="1">
    <source>
        <dbReference type="ARBA" id="ARBA00022729"/>
    </source>
</evidence>
<dbReference type="GO" id="GO:0032222">
    <property type="term" value="P:regulation of synaptic transmission, cholinergic"/>
    <property type="evidence" value="ECO:0007669"/>
    <property type="project" value="InterPro"/>
</dbReference>
<keyword evidence="4" id="KW-1185">Reference proteome</keyword>
<dbReference type="OrthoDB" id="75169at2759"/>
<sequence>MIIWLLTHTELMCGLLTLQRLSLSVLQRNLFIVPLIVVVLSFDPVQSIACYSCVSINGSHRECEDPMSANVPIYRPCRQSVRDHEGLFYARFCSKIKGTNQRDGSTLVLRLCSMERLADVPTHCGQFSLDDQLYTGCVATCTRDWCNVSVLSTKVDTLELLCFLFILFLFHRTFSVSSS</sequence>
<dbReference type="PANTHER" id="PTHR38332:SF1">
    <property type="entry name" value="RE49668P"/>
    <property type="match status" value="1"/>
</dbReference>
<evidence type="ECO:0000313" key="4">
    <source>
        <dbReference type="Proteomes" id="UP000308267"/>
    </source>
</evidence>
<dbReference type="GO" id="GO:0030431">
    <property type="term" value="P:sleep"/>
    <property type="evidence" value="ECO:0007669"/>
    <property type="project" value="InterPro"/>
</dbReference>
<comment type="caution">
    <text evidence="3">The sequence shown here is derived from an EMBL/GenBank/DDBJ whole genome shotgun (WGS) entry which is preliminary data.</text>
</comment>
<dbReference type="Proteomes" id="UP000308267">
    <property type="component" value="Unassembled WGS sequence"/>
</dbReference>
<dbReference type="InterPro" id="IPR031424">
    <property type="entry name" value="QVR-like"/>
</dbReference>
<keyword evidence="2" id="KW-0325">Glycoprotein</keyword>
<organism evidence="3 4">
    <name type="scientific">Opisthorchis felineus</name>
    <dbReference type="NCBI Taxonomy" id="147828"/>
    <lineage>
        <taxon>Eukaryota</taxon>
        <taxon>Metazoa</taxon>
        <taxon>Spiralia</taxon>
        <taxon>Lophotrochozoa</taxon>
        <taxon>Platyhelminthes</taxon>
        <taxon>Trematoda</taxon>
        <taxon>Digenea</taxon>
        <taxon>Opisthorchiida</taxon>
        <taxon>Opisthorchiata</taxon>
        <taxon>Opisthorchiidae</taxon>
        <taxon>Opisthorchis</taxon>
    </lineage>
</organism>
<gene>
    <name evidence="3" type="ORF">CRM22_008369</name>
</gene>
<name>A0A4S2LJY5_OPIFE</name>
<dbReference type="PANTHER" id="PTHR38332">
    <property type="entry name" value="PROTEIN CBG11604"/>
    <property type="match status" value="1"/>
</dbReference>
<evidence type="ECO:0000256" key="2">
    <source>
        <dbReference type="ARBA" id="ARBA00023180"/>
    </source>
</evidence>
<reference evidence="3 4" key="1">
    <citation type="journal article" date="2019" name="BMC Genomics">
        <title>New insights from Opisthorchis felineus genome: update on genomics of the epidemiologically important liver flukes.</title>
        <authorList>
            <person name="Ershov N.I."/>
            <person name="Mordvinov V.A."/>
            <person name="Prokhortchouk E.B."/>
            <person name="Pakharukova M.Y."/>
            <person name="Gunbin K.V."/>
            <person name="Ustyantsev K."/>
            <person name="Genaev M.A."/>
            <person name="Blinov A.G."/>
            <person name="Mazur A."/>
            <person name="Boulygina E."/>
            <person name="Tsygankova S."/>
            <person name="Khrameeva E."/>
            <person name="Chekanov N."/>
            <person name="Fan G."/>
            <person name="Xiao A."/>
            <person name="Zhang H."/>
            <person name="Xu X."/>
            <person name="Yang H."/>
            <person name="Solovyev V."/>
            <person name="Lee S.M."/>
            <person name="Liu X."/>
            <person name="Afonnikov D.A."/>
            <person name="Skryabin K.G."/>
        </authorList>
    </citation>
    <scope>NUCLEOTIDE SEQUENCE [LARGE SCALE GENOMIC DNA]</scope>
    <source>
        <strain evidence="3">AK-0245</strain>
        <tissue evidence="3">Whole organism</tissue>
    </source>
</reference>
<keyword evidence="1" id="KW-0732">Signal</keyword>
<dbReference type="Pfam" id="PF17064">
    <property type="entry name" value="QVR"/>
    <property type="match status" value="1"/>
</dbReference>
<accession>A0A4S2LJY5</accession>
<proteinExistence type="predicted"/>
<dbReference type="EMBL" id="SJOL01008269">
    <property type="protein sequence ID" value="TGZ60777.1"/>
    <property type="molecule type" value="Genomic_DNA"/>
</dbReference>